<feature type="transmembrane region" description="Helical" evidence="2">
    <location>
        <begin position="166"/>
        <end position="188"/>
    </location>
</feature>
<evidence type="ECO:0000256" key="3">
    <source>
        <dbReference type="SAM" id="SignalP"/>
    </source>
</evidence>
<name>A0A7M6DMN4_9CNID</name>
<dbReference type="InterPro" id="IPR001304">
    <property type="entry name" value="C-type_lectin-like"/>
</dbReference>
<reference evidence="5" key="1">
    <citation type="submission" date="2021-01" db="UniProtKB">
        <authorList>
            <consortium name="EnsemblMetazoa"/>
        </authorList>
    </citation>
    <scope>IDENTIFICATION</scope>
</reference>
<dbReference type="SUPFAM" id="SSF56436">
    <property type="entry name" value="C-type lectin-like"/>
    <property type="match status" value="1"/>
</dbReference>
<organism evidence="5 6">
    <name type="scientific">Clytia hemisphaerica</name>
    <dbReference type="NCBI Taxonomy" id="252671"/>
    <lineage>
        <taxon>Eukaryota</taxon>
        <taxon>Metazoa</taxon>
        <taxon>Cnidaria</taxon>
        <taxon>Hydrozoa</taxon>
        <taxon>Hydroidolina</taxon>
        <taxon>Leptothecata</taxon>
        <taxon>Obeliida</taxon>
        <taxon>Clytiidae</taxon>
        <taxon>Clytia</taxon>
    </lineage>
</organism>
<dbReference type="PROSITE" id="PS50041">
    <property type="entry name" value="C_TYPE_LECTIN_2"/>
    <property type="match status" value="1"/>
</dbReference>
<accession>A0A7M6DMN4</accession>
<dbReference type="Gene3D" id="3.10.100.10">
    <property type="entry name" value="Mannose-Binding Protein A, subunit A"/>
    <property type="match status" value="1"/>
</dbReference>
<evidence type="ECO:0000313" key="6">
    <source>
        <dbReference type="Proteomes" id="UP000594262"/>
    </source>
</evidence>
<feature type="region of interest" description="Disordered" evidence="1">
    <location>
        <begin position="383"/>
        <end position="415"/>
    </location>
</feature>
<dbReference type="Pfam" id="PF00059">
    <property type="entry name" value="Lectin_C"/>
    <property type="match status" value="1"/>
</dbReference>
<dbReference type="CDD" id="cd00037">
    <property type="entry name" value="CLECT"/>
    <property type="match status" value="1"/>
</dbReference>
<feature type="domain" description="C-type lectin" evidence="4">
    <location>
        <begin position="38"/>
        <end position="152"/>
    </location>
</feature>
<dbReference type="AlphaFoldDB" id="A0A7M6DMN4"/>
<proteinExistence type="predicted"/>
<keyword evidence="2" id="KW-0812">Transmembrane</keyword>
<dbReference type="OrthoDB" id="418245at2759"/>
<dbReference type="RefSeq" id="XP_066927563.1">
    <property type="nucleotide sequence ID" value="XM_067071462.1"/>
</dbReference>
<dbReference type="EnsemblMetazoa" id="CLYHEMT016520.1">
    <property type="protein sequence ID" value="CLYHEMP016520.1"/>
    <property type="gene ID" value="CLYHEMG016520"/>
</dbReference>
<dbReference type="SMART" id="SM00034">
    <property type="entry name" value="CLECT"/>
    <property type="match status" value="1"/>
</dbReference>
<keyword evidence="2" id="KW-1133">Transmembrane helix</keyword>
<protein>
    <recommendedName>
        <fullName evidence="4">C-type lectin domain-containing protein</fullName>
    </recommendedName>
</protein>
<keyword evidence="3" id="KW-0732">Signal</keyword>
<keyword evidence="2" id="KW-0472">Membrane</keyword>
<dbReference type="InterPro" id="IPR016186">
    <property type="entry name" value="C-type_lectin-like/link_sf"/>
</dbReference>
<keyword evidence="6" id="KW-1185">Reference proteome</keyword>
<feature type="compositionally biased region" description="Basic and acidic residues" evidence="1">
    <location>
        <begin position="383"/>
        <end position="396"/>
    </location>
</feature>
<feature type="chain" id="PRO_5029448658" description="C-type lectin domain-containing protein" evidence="3">
    <location>
        <begin position="22"/>
        <end position="443"/>
    </location>
</feature>
<dbReference type="GeneID" id="136815029"/>
<evidence type="ECO:0000313" key="5">
    <source>
        <dbReference type="EnsemblMetazoa" id="CLYHEMP016520.1"/>
    </source>
</evidence>
<sequence>MNYSRLLQCFYLTSILRLAKANAEIKPCGDEAEGWIHYKSSCLVYVNKHLHFKEARKYCQGFLGGTADIVYNVDDTENEYIKTNMIRKDPIWIGLMITSQNSSSWIRNNGEGNFKNWAFSRPPFRNGDCSIMMESGFWLETNCNGEHPFVCKKESSLEDEDETRRAIIFITIPITMIVFIVIFVVLLFQRSQREIRKLKERLASSEVLHLIVSKPNPAHKKLNHYATKILNGSVQKKNLEATLTFDNKQLRRWNVFASKRPSSPDFDLVTENRHTVLTLLGAIGIDEIKRANETVKVETEDSNKEDVFYIHDEVVSNQYTNCEREFAEQDIPFRRTKSERLPNRKDRTGRNISLRRSNSNIFSYEQRKSLILEDEYISEASRKNDTDFQTNEDKNFEPSSTDDVIDNKETKPRKATRVKSLVHQKRLSQRLVVENPYTETTRL</sequence>
<dbReference type="PANTHER" id="PTHR45784">
    <property type="entry name" value="C-TYPE LECTIN DOMAIN FAMILY 20 MEMBER A-RELATED"/>
    <property type="match status" value="1"/>
</dbReference>
<dbReference type="Proteomes" id="UP000594262">
    <property type="component" value="Unplaced"/>
</dbReference>
<feature type="signal peptide" evidence="3">
    <location>
        <begin position="1"/>
        <end position="21"/>
    </location>
</feature>
<dbReference type="InterPro" id="IPR016187">
    <property type="entry name" value="CTDL_fold"/>
</dbReference>
<evidence type="ECO:0000259" key="4">
    <source>
        <dbReference type="PROSITE" id="PS50041"/>
    </source>
</evidence>
<evidence type="ECO:0000256" key="2">
    <source>
        <dbReference type="SAM" id="Phobius"/>
    </source>
</evidence>
<evidence type="ECO:0000256" key="1">
    <source>
        <dbReference type="SAM" id="MobiDB-lite"/>
    </source>
</evidence>
<dbReference type="PANTHER" id="PTHR45784:SF3">
    <property type="entry name" value="C-TYPE LECTIN DOMAIN FAMILY 4 MEMBER K-LIKE-RELATED"/>
    <property type="match status" value="1"/>
</dbReference>